<dbReference type="InterPro" id="IPR036280">
    <property type="entry name" value="Multihaem_cyt_sf"/>
</dbReference>
<reference evidence="2" key="1">
    <citation type="journal article" date="2020" name="mSystems">
        <title>Genome- and Community-Level Interaction Insights into Carbon Utilization and Element Cycling Functions of Hydrothermarchaeota in Hydrothermal Sediment.</title>
        <authorList>
            <person name="Zhou Z."/>
            <person name="Liu Y."/>
            <person name="Xu W."/>
            <person name="Pan J."/>
            <person name="Luo Z.H."/>
            <person name="Li M."/>
        </authorList>
    </citation>
    <scope>NUCLEOTIDE SEQUENCE [LARGE SCALE GENOMIC DNA]</scope>
    <source>
        <strain evidence="2">HyVt-493</strain>
    </source>
</reference>
<accession>A0A7V2WVY4</accession>
<protein>
    <recommendedName>
        <fullName evidence="3">Sulfur reduction protein DsrJ</fullName>
    </recommendedName>
</protein>
<name>A0A7V2WVY4_LEUMU</name>
<dbReference type="PROSITE" id="PS51257">
    <property type="entry name" value="PROKAR_LIPOPROTEIN"/>
    <property type="match status" value="1"/>
</dbReference>
<organism evidence="2">
    <name type="scientific">Leucothrix mucor</name>
    <dbReference type="NCBI Taxonomy" id="45248"/>
    <lineage>
        <taxon>Bacteria</taxon>
        <taxon>Pseudomonadati</taxon>
        <taxon>Pseudomonadota</taxon>
        <taxon>Gammaproteobacteria</taxon>
        <taxon>Thiotrichales</taxon>
        <taxon>Thiotrichaceae</taxon>
        <taxon>Leucothrix</taxon>
    </lineage>
</organism>
<dbReference type="AlphaFoldDB" id="A0A7V2WVY4"/>
<dbReference type="EMBL" id="DRMS01000415">
    <property type="protein sequence ID" value="HFC93334.1"/>
    <property type="molecule type" value="Genomic_DNA"/>
</dbReference>
<evidence type="ECO:0008006" key="3">
    <source>
        <dbReference type="Google" id="ProtNLM"/>
    </source>
</evidence>
<feature type="signal peptide" evidence="1">
    <location>
        <begin position="1"/>
        <end position="26"/>
    </location>
</feature>
<evidence type="ECO:0000256" key="1">
    <source>
        <dbReference type="SAM" id="SignalP"/>
    </source>
</evidence>
<dbReference type="Proteomes" id="UP000885750">
    <property type="component" value="Unassembled WGS sequence"/>
</dbReference>
<evidence type="ECO:0000313" key="2">
    <source>
        <dbReference type="EMBL" id="HFC93334.1"/>
    </source>
</evidence>
<dbReference type="Gene3D" id="3.90.10.10">
    <property type="entry name" value="Cytochrome C3"/>
    <property type="match status" value="1"/>
</dbReference>
<feature type="chain" id="PRO_5030595283" description="Sulfur reduction protein DsrJ" evidence="1">
    <location>
        <begin position="27"/>
        <end position="157"/>
    </location>
</feature>
<comment type="caution">
    <text evidence="2">The sequence shown here is derived from an EMBL/GenBank/DDBJ whole genome shotgun (WGS) entry which is preliminary data.</text>
</comment>
<gene>
    <name evidence="2" type="ORF">ENJ51_11050</name>
</gene>
<proteinExistence type="predicted"/>
<sequence>MFSKFLSVTSLMLLLFSLLGISGCESEPPEIEKKIAKAVKKFDTEEQMLAHKADMRKNHMERLLHKRDQTVHEGIRTPKYSLKKCISCHVPVPTKSKTVSHKDPEHFCVTCHAYVSVQIDCFQCHASHPDKPEIATAMKPPLGLNVATEESSTEVTQ</sequence>
<dbReference type="SUPFAM" id="SSF48695">
    <property type="entry name" value="Multiheme cytochromes"/>
    <property type="match status" value="1"/>
</dbReference>
<keyword evidence="1" id="KW-0732">Signal</keyword>